<dbReference type="InterPro" id="IPR014729">
    <property type="entry name" value="Rossmann-like_a/b/a_fold"/>
</dbReference>
<accession>A0A251ZTW4</accession>
<reference evidence="3" key="1">
    <citation type="submission" date="2014-06" db="EMBL/GenBank/DDBJ databases">
        <authorList>
            <person name="Winans N.J."/>
            <person name="Newell P.D."/>
            <person name="Douglas A.E."/>
        </authorList>
    </citation>
    <scope>NUCLEOTIDE SEQUENCE [LARGE SCALE GENOMIC DNA]</scope>
    <source>
        <strain evidence="3">DmL_052</strain>
    </source>
</reference>
<dbReference type="CDD" id="cd06259">
    <property type="entry name" value="YdcF-like"/>
    <property type="match status" value="1"/>
</dbReference>
<evidence type="ECO:0000313" key="2">
    <source>
        <dbReference type="EMBL" id="OUI78109.1"/>
    </source>
</evidence>
<gene>
    <name evidence="2" type="ORF">HK18_11285</name>
</gene>
<dbReference type="Gene3D" id="3.40.50.620">
    <property type="entry name" value="HUPs"/>
    <property type="match status" value="1"/>
</dbReference>
<dbReference type="RefSeq" id="WP_086632512.1">
    <property type="nucleotide sequence ID" value="NZ_JOPB01000008.1"/>
</dbReference>
<proteinExistence type="predicted"/>
<evidence type="ECO:0000313" key="3">
    <source>
        <dbReference type="Proteomes" id="UP000194946"/>
    </source>
</evidence>
<evidence type="ECO:0000259" key="1">
    <source>
        <dbReference type="Pfam" id="PF02698"/>
    </source>
</evidence>
<dbReference type="GO" id="GO:0005886">
    <property type="term" value="C:plasma membrane"/>
    <property type="evidence" value="ECO:0007669"/>
    <property type="project" value="TreeGrafter"/>
</dbReference>
<feature type="domain" description="DUF218" evidence="1">
    <location>
        <begin position="6"/>
        <end position="128"/>
    </location>
</feature>
<dbReference type="AlphaFoldDB" id="A0A251ZTW4"/>
<dbReference type="EMBL" id="JOPB01000008">
    <property type="protein sequence ID" value="OUI78109.1"/>
    <property type="molecule type" value="Genomic_DNA"/>
</dbReference>
<organism evidence="2 3">
    <name type="scientific">Commensalibacter intestini</name>
    <dbReference type="NCBI Taxonomy" id="479936"/>
    <lineage>
        <taxon>Bacteria</taxon>
        <taxon>Pseudomonadati</taxon>
        <taxon>Pseudomonadota</taxon>
        <taxon>Alphaproteobacteria</taxon>
        <taxon>Acetobacterales</taxon>
        <taxon>Acetobacteraceae</taxon>
    </lineage>
</organism>
<dbReference type="PANTHER" id="PTHR30336:SF4">
    <property type="entry name" value="ENVELOPE BIOGENESIS FACTOR ELYC"/>
    <property type="match status" value="1"/>
</dbReference>
<keyword evidence="3" id="KW-1185">Reference proteome</keyword>
<dbReference type="GO" id="GO:0000270">
    <property type="term" value="P:peptidoglycan metabolic process"/>
    <property type="evidence" value="ECO:0007669"/>
    <property type="project" value="TreeGrafter"/>
</dbReference>
<dbReference type="InterPro" id="IPR051599">
    <property type="entry name" value="Cell_Envelope_Assoc"/>
</dbReference>
<sequence length="164" mass="18326">MSRQPIIIFGAALRADGSPHRALIARVEAAVNCGKSCVSSLYIVTGGNPQNGVTEADVMKQLLLQRGVLENQIICEDHAVNTSQSVLLCCQLLQTLGFSKQQTIVVVSNTYHLSRCCWLMYISGWRTRHVAALGNASRNFYKCWVWRLREIPAIVWDSFRILCS</sequence>
<name>A0A251ZTW4_9PROT</name>
<dbReference type="InterPro" id="IPR003848">
    <property type="entry name" value="DUF218"/>
</dbReference>
<dbReference type="PANTHER" id="PTHR30336">
    <property type="entry name" value="INNER MEMBRANE PROTEIN, PROBABLE PERMEASE"/>
    <property type="match status" value="1"/>
</dbReference>
<protein>
    <recommendedName>
        <fullName evidence="1">DUF218 domain-containing protein</fullName>
    </recommendedName>
</protein>
<dbReference type="GO" id="GO:0043164">
    <property type="term" value="P:Gram-negative-bacterium-type cell wall biogenesis"/>
    <property type="evidence" value="ECO:0007669"/>
    <property type="project" value="TreeGrafter"/>
</dbReference>
<comment type="caution">
    <text evidence="2">The sequence shown here is derived from an EMBL/GenBank/DDBJ whole genome shotgun (WGS) entry which is preliminary data.</text>
</comment>
<dbReference type="Pfam" id="PF02698">
    <property type="entry name" value="DUF218"/>
    <property type="match status" value="1"/>
</dbReference>
<dbReference type="Proteomes" id="UP000194946">
    <property type="component" value="Unassembled WGS sequence"/>
</dbReference>